<feature type="domain" description="Cell wall-active antibiotics response LiaF-like C-terminal" evidence="3">
    <location>
        <begin position="164"/>
        <end position="224"/>
    </location>
</feature>
<evidence type="ECO:0000259" key="2">
    <source>
        <dbReference type="Pfam" id="PF08044"/>
    </source>
</evidence>
<feature type="domain" description="DUF1707" evidence="2">
    <location>
        <begin position="56"/>
        <end position="108"/>
    </location>
</feature>
<evidence type="ECO:0000259" key="3">
    <source>
        <dbReference type="Pfam" id="PF09922"/>
    </source>
</evidence>
<name>A0ABP7X221_9ACTN</name>
<dbReference type="PANTHER" id="PTHR40763:SF4">
    <property type="entry name" value="DUF1707 DOMAIN-CONTAINING PROTEIN"/>
    <property type="match status" value="1"/>
</dbReference>
<accession>A0ABP7X221</accession>
<dbReference type="InterPro" id="IPR024425">
    <property type="entry name" value="LiaF-like_C"/>
</dbReference>
<reference evidence="5" key="1">
    <citation type="journal article" date="2019" name="Int. J. Syst. Evol. Microbiol.">
        <title>The Global Catalogue of Microorganisms (GCM) 10K type strain sequencing project: providing services to taxonomists for standard genome sequencing and annotation.</title>
        <authorList>
            <consortium name="The Broad Institute Genomics Platform"/>
            <consortium name="The Broad Institute Genome Sequencing Center for Infectious Disease"/>
            <person name="Wu L."/>
            <person name="Ma J."/>
        </authorList>
    </citation>
    <scope>NUCLEOTIDE SEQUENCE [LARGE SCALE GENOMIC DNA]</scope>
    <source>
        <strain evidence="5">JCM 16702</strain>
    </source>
</reference>
<evidence type="ECO:0000313" key="4">
    <source>
        <dbReference type="EMBL" id="GAA4101878.1"/>
    </source>
</evidence>
<feature type="compositionally biased region" description="Pro residues" evidence="1">
    <location>
        <begin position="1"/>
        <end position="30"/>
    </location>
</feature>
<gene>
    <name evidence="4" type="ORF">GCM10022214_79570</name>
</gene>
<keyword evidence="5" id="KW-1185">Reference proteome</keyword>
<feature type="compositionally biased region" description="Basic and acidic residues" evidence="1">
    <location>
        <begin position="265"/>
        <end position="286"/>
    </location>
</feature>
<evidence type="ECO:0000256" key="1">
    <source>
        <dbReference type="SAM" id="MobiDB-lite"/>
    </source>
</evidence>
<dbReference type="EMBL" id="BAAAZG010000064">
    <property type="protein sequence ID" value="GAA4101878.1"/>
    <property type="molecule type" value="Genomic_DNA"/>
</dbReference>
<dbReference type="Pfam" id="PF09922">
    <property type="entry name" value="LiaF-like_C"/>
    <property type="match status" value="1"/>
</dbReference>
<sequence>MNLPEPPSSSDPAPSGPVPSKPVPSEPVPSEPVRSEPTPAGVVFAEADATADPALMRASDADRDRIADLLREALAEGRITAEEHAERIDAVYRAKTYAELVPLVSDIPGAAERAPVPPGAAQPRVNLRKEIAPDLPPPERQPSAVVAIFSGAQRRGRWLAEPTTHVNCVFGGAELDFRQAVLAQAEVTVNVSCIFGGVEITVPPGVRVTNSTAAIFGGVELPDDDPLEPDAPVIRLTGFVLFGGVNVKRRELDGTRADRRRRRRELRERQREVRDERRAHLRESRDRRHRGHLGH</sequence>
<comment type="caution">
    <text evidence="4">The sequence shown here is derived from an EMBL/GenBank/DDBJ whole genome shotgun (WGS) entry which is preliminary data.</text>
</comment>
<proteinExistence type="predicted"/>
<dbReference type="Proteomes" id="UP001500683">
    <property type="component" value="Unassembled WGS sequence"/>
</dbReference>
<evidence type="ECO:0000313" key="5">
    <source>
        <dbReference type="Proteomes" id="UP001500683"/>
    </source>
</evidence>
<organism evidence="4 5">
    <name type="scientific">Actinomadura miaoliensis</name>
    <dbReference type="NCBI Taxonomy" id="430685"/>
    <lineage>
        <taxon>Bacteria</taxon>
        <taxon>Bacillati</taxon>
        <taxon>Actinomycetota</taxon>
        <taxon>Actinomycetes</taxon>
        <taxon>Streptosporangiales</taxon>
        <taxon>Thermomonosporaceae</taxon>
        <taxon>Actinomadura</taxon>
    </lineage>
</organism>
<feature type="region of interest" description="Disordered" evidence="1">
    <location>
        <begin position="258"/>
        <end position="295"/>
    </location>
</feature>
<dbReference type="PANTHER" id="PTHR40763">
    <property type="entry name" value="MEMBRANE PROTEIN-RELATED"/>
    <property type="match status" value="1"/>
</dbReference>
<feature type="region of interest" description="Disordered" evidence="1">
    <location>
        <begin position="1"/>
        <end position="52"/>
    </location>
</feature>
<dbReference type="InterPro" id="IPR012551">
    <property type="entry name" value="DUF1707_SHOCT-like"/>
</dbReference>
<dbReference type="Pfam" id="PF08044">
    <property type="entry name" value="DUF1707"/>
    <property type="match status" value="1"/>
</dbReference>
<protein>
    <submittedName>
        <fullName evidence="4">DUF1707 domain-containing protein</fullName>
    </submittedName>
</protein>